<evidence type="ECO:0000256" key="7">
    <source>
        <dbReference type="ARBA" id="ARBA00023122"/>
    </source>
</evidence>
<keyword evidence="14" id="KW-1185">Reference proteome</keyword>
<evidence type="ECO:0000256" key="4">
    <source>
        <dbReference type="ARBA" id="ARBA00022692"/>
    </source>
</evidence>
<dbReference type="InterPro" id="IPR016169">
    <property type="entry name" value="FAD-bd_PCMH_sub2"/>
</dbReference>
<dbReference type="InterPro" id="IPR002550">
    <property type="entry name" value="CNNM"/>
</dbReference>
<dbReference type="InterPro" id="IPR051676">
    <property type="entry name" value="UPF0053_domain"/>
</dbReference>
<dbReference type="SMART" id="SM01091">
    <property type="entry name" value="CorC_HlyC"/>
    <property type="match status" value="1"/>
</dbReference>
<dbReference type="HOGENOM" id="CLU_015237_4_0_11"/>
<keyword evidence="8 10" id="KW-0472">Membrane</keyword>
<dbReference type="RefSeq" id="WP_012937134.1">
    <property type="nucleotide sequence ID" value="NC_013739.1"/>
</dbReference>
<keyword evidence="7 9" id="KW-0129">CBS domain</keyword>
<evidence type="ECO:0000256" key="10">
    <source>
        <dbReference type="PROSITE-ProRule" id="PRU01193"/>
    </source>
</evidence>
<evidence type="ECO:0000259" key="11">
    <source>
        <dbReference type="PROSITE" id="PS51371"/>
    </source>
</evidence>
<dbReference type="OrthoDB" id="110231at2"/>
<evidence type="ECO:0000256" key="1">
    <source>
        <dbReference type="ARBA" id="ARBA00004651"/>
    </source>
</evidence>
<evidence type="ECO:0000256" key="2">
    <source>
        <dbReference type="ARBA" id="ARBA00006337"/>
    </source>
</evidence>
<dbReference type="PANTHER" id="PTHR43099:SF6">
    <property type="entry name" value="UPF0053 PROTEIN RV1842C"/>
    <property type="match status" value="1"/>
</dbReference>
<evidence type="ECO:0008006" key="15">
    <source>
        <dbReference type="Google" id="ProtNLM"/>
    </source>
</evidence>
<keyword evidence="6 10" id="KW-1133">Transmembrane helix</keyword>
<reference evidence="14" key="2">
    <citation type="submission" date="2010-01" db="EMBL/GenBank/DDBJ databases">
        <title>The complete genome of Conexibacter woesei DSM 14684.</title>
        <authorList>
            <consortium name="US DOE Joint Genome Institute (JGI-PGF)"/>
            <person name="Lucas S."/>
            <person name="Copeland A."/>
            <person name="Lapidus A."/>
            <person name="Glavina del Rio T."/>
            <person name="Dalin E."/>
            <person name="Tice H."/>
            <person name="Bruce D."/>
            <person name="Goodwin L."/>
            <person name="Pitluck S."/>
            <person name="Kyrpides N."/>
            <person name="Mavromatis K."/>
            <person name="Ivanova N."/>
            <person name="Mikhailova N."/>
            <person name="Chertkov O."/>
            <person name="Brettin T."/>
            <person name="Detter J.C."/>
            <person name="Han C."/>
            <person name="Larimer F."/>
            <person name="Land M."/>
            <person name="Hauser L."/>
            <person name="Markowitz V."/>
            <person name="Cheng J.-F."/>
            <person name="Hugenholtz P."/>
            <person name="Woyke T."/>
            <person name="Wu D."/>
            <person name="Pukall R."/>
            <person name="Steenblock K."/>
            <person name="Schneider S."/>
            <person name="Klenk H.-P."/>
            <person name="Eisen J.A."/>
        </authorList>
    </citation>
    <scope>NUCLEOTIDE SEQUENCE [LARGE SCALE GENOMIC DNA]</scope>
    <source>
        <strain evidence="14">DSM 14684 / CIP 108061 / JCM 11494 / NBRC 100937 / ID131577</strain>
    </source>
</reference>
<dbReference type="InterPro" id="IPR044751">
    <property type="entry name" value="Ion_transp-like_CBS"/>
</dbReference>
<dbReference type="InterPro" id="IPR005170">
    <property type="entry name" value="Transptr-assoc_dom"/>
</dbReference>
<evidence type="ECO:0000256" key="3">
    <source>
        <dbReference type="ARBA" id="ARBA00022475"/>
    </source>
</evidence>
<dbReference type="GO" id="GO:0005886">
    <property type="term" value="C:plasma membrane"/>
    <property type="evidence" value="ECO:0007669"/>
    <property type="project" value="UniProtKB-SubCell"/>
</dbReference>
<gene>
    <name evidence="13" type="ordered locus">Cwoe_5679</name>
</gene>
<keyword evidence="3" id="KW-1003">Cell membrane</keyword>
<dbReference type="Pfam" id="PF00571">
    <property type="entry name" value="CBS"/>
    <property type="match status" value="2"/>
</dbReference>
<evidence type="ECO:0000256" key="6">
    <source>
        <dbReference type="ARBA" id="ARBA00022989"/>
    </source>
</evidence>
<dbReference type="Pfam" id="PF03471">
    <property type="entry name" value="CorC_HlyC"/>
    <property type="match status" value="1"/>
</dbReference>
<dbReference type="Proteomes" id="UP000008229">
    <property type="component" value="Chromosome"/>
</dbReference>
<dbReference type="SUPFAM" id="SSF54631">
    <property type="entry name" value="CBS-domain pair"/>
    <property type="match status" value="1"/>
</dbReference>
<dbReference type="EMBL" id="CP001854">
    <property type="protein sequence ID" value="ADB54083.1"/>
    <property type="molecule type" value="Genomic_DNA"/>
</dbReference>
<evidence type="ECO:0000256" key="5">
    <source>
        <dbReference type="ARBA" id="ARBA00022737"/>
    </source>
</evidence>
<dbReference type="Gene3D" id="3.10.580.10">
    <property type="entry name" value="CBS-domain"/>
    <property type="match status" value="1"/>
</dbReference>
<dbReference type="SUPFAM" id="SSF56176">
    <property type="entry name" value="FAD-binding/transporter-associated domain-like"/>
    <property type="match status" value="1"/>
</dbReference>
<organism evidence="13 14">
    <name type="scientific">Conexibacter woesei (strain DSM 14684 / CCUG 47730 / CIP 108061 / JCM 11494 / NBRC 100937 / ID131577)</name>
    <dbReference type="NCBI Taxonomy" id="469383"/>
    <lineage>
        <taxon>Bacteria</taxon>
        <taxon>Bacillati</taxon>
        <taxon>Actinomycetota</taxon>
        <taxon>Thermoleophilia</taxon>
        <taxon>Solirubrobacterales</taxon>
        <taxon>Conexibacteraceae</taxon>
        <taxon>Conexibacter</taxon>
    </lineage>
</organism>
<dbReference type="AlphaFoldDB" id="D3F1Q2"/>
<sequence precursor="true">MIELLLIAVAIALVGACGAFVAAEFAFVTIDRATVDRAVESGDAKARGVQLALRTLSTQLSGAQLGITVTNLLIGFLSRPAIAQLIDGPLESLGVPAGGVDGLALTIALVLSTAFTMVLGELVPKNLAIARPLPTARAVQGYMRTFTRVNHRLIRWFNDVANAILRRIGIEPQEELASARSAEELTSLVRRSAEQGTLELETAALLQRSLAFGDRRADDVMTPRVRMRSLEDDEPVIRVIEAARATGFSRFPVVGDSTDEVVGIVHVKHAVSVPHEQRGEVPIRTVMARPVLVPSSIELDPLLAILREGGLQIAIVVDEFGGVDGIVTLEDVVEEIVGEVVDEHDRRDMSARRRPDGSWILSGLLRPDEASRATGVLLPEDEEYETIGGLIQDELSRMPAVGDEVELETRDLDGRHCVVTLTVVRLDGLRVDRVLFESECVDPDDDEDDD</sequence>
<keyword evidence="4 10" id="KW-0812">Transmembrane</keyword>
<dbReference type="Gene3D" id="3.30.465.10">
    <property type="match status" value="1"/>
</dbReference>
<protein>
    <recommendedName>
        <fullName evidence="15">CBS domain containing protein</fullName>
    </recommendedName>
</protein>
<reference evidence="13 14" key="1">
    <citation type="journal article" date="2010" name="Stand. Genomic Sci.">
        <title>Complete genome sequence of Conexibacter woesei type strain (ID131577).</title>
        <authorList>
            <person name="Pukall R."/>
            <person name="Lapidus A."/>
            <person name="Glavina Del Rio T."/>
            <person name="Copeland A."/>
            <person name="Tice H."/>
            <person name="Cheng J.-F."/>
            <person name="Lucas S."/>
            <person name="Chen F."/>
            <person name="Nolan M."/>
            <person name="Bruce D."/>
            <person name="Goodwin L."/>
            <person name="Pitluck S."/>
            <person name="Mavromatis K."/>
            <person name="Ivanova N."/>
            <person name="Ovchinnikova G."/>
            <person name="Pati A."/>
            <person name="Chen A."/>
            <person name="Palaniappan K."/>
            <person name="Land M."/>
            <person name="Hauser L."/>
            <person name="Chang Y.-J."/>
            <person name="Jeffries C.D."/>
            <person name="Chain P."/>
            <person name="Meincke L."/>
            <person name="Sims D."/>
            <person name="Brettin T."/>
            <person name="Detter J.C."/>
            <person name="Rohde M."/>
            <person name="Goeker M."/>
            <person name="Bristow J."/>
            <person name="Eisen J.A."/>
            <person name="Markowitz V."/>
            <person name="Kyrpides N.C."/>
            <person name="Klenk H.-P."/>
            <person name="Hugenholtz P."/>
        </authorList>
    </citation>
    <scope>NUCLEOTIDE SEQUENCE [LARGE SCALE GENOMIC DNA]</scope>
    <source>
        <strain evidence="14">DSM 14684 / CIP 108061 / JCM 11494 / NBRC 100937 / ID131577</strain>
    </source>
</reference>
<name>D3F1Q2_CONWI</name>
<proteinExistence type="inferred from homology"/>
<comment type="subcellular location">
    <subcellularLocation>
        <location evidence="1">Cell membrane</location>
        <topology evidence="1">Multi-pass membrane protein</topology>
    </subcellularLocation>
</comment>
<feature type="domain" description="CBS" evidence="11">
    <location>
        <begin position="221"/>
        <end position="281"/>
    </location>
</feature>
<dbReference type="PANTHER" id="PTHR43099">
    <property type="entry name" value="UPF0053 PROTEIN YRKA"/>
    <property type="match status" value="1"/>
</dbReference>
<evidence type="ECO:0000313" key="13">
    <source>
        <dbReference type="EMBL" id="ADB54083.1"/>
    </source>
</evidence>
<evidence type="ECO:0000256" key="9">
    <source>
        <dbReference type="PROSITE-ProRule" id="PRU00703"/>
    </source>
</evidence>
<dbReference type="KEGG" id="cwo:Cwoe_5679"/>
<dbReference type="InterPro" id="IPR046342">
    <property type="entry name" value="CBS_dom_sf"/>
</dbReference>
<dbReference type="CDD" id="cd04590">
    <property type="entry name" value="CBS_pair_CorC_HlyC_assoc"/>
    <property type="match status" value="1"/>
</dbReference>
<dbReference type="GO" id="GO:0050660">
    <property type="term" value="F:flavin adenine dinucleotide binding"/>
    <property type="evidence" value="ECO:0007669"/>
    <property type="project" value="InterPro"/>
</dbReference>
<keyword evidence="5" id="KW-0677">Repeat</keyword>
<feature type="domain" description="CNNM transmembrane" evidence="12">
    <location>
        <begin position="1"/>
        <end position="202"/>
    </location>
</feature>
<dbReference type="STRING" id="469383.Cwoe_5679"/>
<feature type="domain" description="CBS" evidence="11">
    <location>
        <begin position="286"/>
        <end position="343"/>
    </location>
</feature>
<evidence type="ECO:0000256" key="8">
    <source>
        <dbReference type="ARBA" id="ARBA00023136"/>
    </source>
</evidence>
<evidence type="ECO:0000259" key="12">
    <source>
        <dbReference type="PROSITE" id="PS51846"/>
    </source>
</evidence>
<dbReference type="PROSITE" id="PS51846">
    <property type="entry name" value="CNNM"/>
    <property type="match status" value="1"/>
</dbReference>
<dbReference type="eggNOG" id="COG1253">
    <property type="taxonomic scope" value="Bacteria"/>
</dbReference>
<dbReference type="PROSITE" id="PS51371">
    <property type="entry name" value="CBS"/>
    <property type="match status" value="2"/>
</dbReference>
<accession>D3F1Q2</accession>
<dbReference type="Pfam" id="PF01595">
    <property type="entry name" value="CNNM"/>
    <property type="match status" value="1"/>
</dbReference>
<dbReference type="InterPro" id="IPR036318">
    <property type="entry name" value="FAD-bd_PCMH-like_sf"/>
</dbReference>
<dbReference type="InterPro" id="IPR000644">
    <property type="entry name" value="CBS_dom"/>
</dbReference>
<evidence type="ECO:0000313" key="14">
    <source>
        <dbReference type="Proteomes" id="UP000008229"/>
    </source>
</evidence>
<dbReference type="SMART" id="SM00116">
    <property type="entry name" value="CBS"/>
    <property type="match status" value="2"/>
</dbReference>
<comment type="similarity">
    <text evidence="2">Belongs to the UPF0053 family.</text>
</comment>